<reference evidence="16" key="1">
    <citation type="journal article" date="2020" name="Stud. Mycol.">
        <title>101 Dothideomycetes genomes: a test case for predicting lifestyles and emergence of pathogens.</title>
        <authorList>
            <person name="Haridas S."/>
            <person name="Albert R."/>
            <person name="Binder M."/>
            <person name="Bloem J."/>
            <person name="Labutti K."/>
            <person name="Salamov A."/>
            <person name="Andreopoulos B."/>
            <person name="Baker S."/>
            <person name="Barry K."/>
            <person name="Bills G."/>
            <person name="Bluhm B."/>
            <person name="Cannon C."/>
            <person name="Castanera R."/>
            <person name="Culley D."/>
            <person name="Daum C."/>
            <person name="Ezra D."/>
            <person name="Gonzalez J."/>
            <person name="Henrissat B."/>
            <person name="Kuo A."/>
            <person name="Liang C."/>
            <person name="Lipzen A."/>
            <person name="Lutzoni F."/>
            <person name="Magnuson J."/>
            <person name="Mondo S."/>
            <person name="Nolan M."/>
            <person name="Ohm R."/>
            <person name="Pangilinan J."/>
            <person name="Park H.-J."/>
            <person name="Ramirez L."/>
            <person name="Alfaro M."/>
            <person name="Sun H."/>
            <person name="Tritt A."/>
            <person name="Yoshinaga Y."/>
            <person name="Zwiers L.-H."/>
            <person name="Turgeon B."/>
            <person name="Goodwin S."/>
            <person name="Spatafora J."/>
            <person name="Crous P."/>
            <person name="Grigoriev I."/>
        </authorList>
    </citation>
    <scope>NUCLEOTIDE SEQUENCE</scope>
    <source>
        <strain evidence="16">CBS 122681</strain>
    </source>
</reference>
<dbReference type="Pfam" id="PF02776">
    <property type="entry name" value="TPP_enzyme_N"/>
    <property type="match status" value="1"/>
</dbReference>
<dbReference type="InterPro" id="IPR011766">
    <property type="entry name" value="TPP_enzyme_TPP-bd"/>
</dbReference>
<feature type="domain" description="Thiamine pyrophosphate enzyme TPP-binding" evidence="14">
    <location>
        <begin position="397"/>
        <end position="485"/>
    </location>
</feature>
<comment type="cofactor">
    <cofactor evidence="11">
        <name>Mg(2+)</name>
        <dbReference type="ChEBI" id="CHEBI:18420"/>
    </cofactor>
    <text evidence="11">Binds 1 Mg(2+) per subunit.</text>
</comment>
<dbReference type="PANTHER" id="PTHR43452">
    <property type="entry name" value="PYRUVATE DECARBOXYLASE"/>
    <property type="match status" value="1"/>
</dbReference>
<dbReference type="FunFam" id="3.40.50.970:FF:000024">
    <property type="entry name" value="Pyruvate decarboxylase isozyme"/>
    <property type="match status" value="1"/>
</dbReference>
<dbReference type="Gene3D" id="3.40.50.1220">
    <property type="entry name" value="TPP-binding domain"/>
    <property type="match status" value="1"/>
</dbReference>
<dbReference type="InterPro" id="IPR012110">
    <property type="entry name" value="PDC/IPDC-like"/>
</dbReference>
<name>A0A6A6TC45_9PLEO</name>
<dbReference type="GO" id="GO:0005829">
    <property type="term" value="C:cytosol"/>
    <property type="evidence" value="ECO:0007669"/>
    <property type="project" value="TreeGrafter"/>
</dbReference>
<dbReference type="Pfam" id="PF02775">
    <property type="entry name" value="TPP_enzyme_C"/>
    <property type="match status" value="1"/>
</dbReference>
<dbReference type="InterPro" id="IPR012000">
    <property type="entry name" value="Thiamin_PyroP_enz_cen_dom"/>
</dbReference>
<keyword evidence="17" id="KW-1185">Reference proteome</keyword>
<feature type="domain" description="Thiamine pyrophosphate enzyme N-terminal TPP-binding" evidence="15">
    <location>
        <begin position="5"/>
        <end position="124"/>
    </location>
</feature>
<feature type="domain" description="Thiamine pyrophosphate enzyme central" evidence="13">
    <location>
        <begin position="203"/>
        <end position="317"/>
    </location>
</feature>
<evidence type="ECO:0000256" key="5">
    <source>
        <dbReference type="ARBA" id="ARBA00014422"/>
    </source>
</evidence>
<evidence type="ECO:0000256" key="12">
    <source>
        <dbReference type="RuleBase" id="RU362132"/>
    </source>
</evidence>
<evidence type="ECO:0000256" key="2">
    <source>
        <dbReference type="ARBA" id="ARBA00001964"/>
    </source>
</evidence>
<accession>A0A6A6TC45</accession>
<evidence type="ECO:0000313" key="17">
    <source>
        <dbReference type="Proteomes" id="UP000799324"/>
    </source>
</evidence>
<dbReference type="Proteomes" id="UP000799324">
    <property type="component" value="Unassembled WGS sequence"/>
</dbReference>
<dbReference type="PIRSF" id="PIRSF036565">
    <property type="entry name" value="Pyruvt_ip_decrb"/>
    <property type="match status" value="1"/>
</dbReference>
<evidence type="ECO:0000256" key="1">
    <source>
        <dbReference type="ARBA" id="ARBA00001041"/>
    </source>
</evidence>
<dbReference type="SUPFAM" id="SSF52518">
    <property type="entry name" value="Thiamin diphosphate-binding fold (THDP-binding)"/>
    <property type="match status" value="2"/>
</dbReference>
<dbReference type="Gene3D" id="3.40.50.970">
    <property type="match status" value="2"/>
</dbReference>
<dbReference type="CDD" id="cd02005">
    <property type="entry name" value="TPP_PDC_IPDC"/>
    <property type="match status" value="1"/>
</dbReference>
<dbReference type="GO" id="GO:0004737">
    <property type="term" value="F:pyruvate decarboxylase activity"/>
    <property type="evidence" value="ECO:0007669"/>
    <property type="project" value="UniProtKB-EC"/>
</dbReference>
<dbReference type="GO" id="GO:0000287">
    <property type="term" value="F:magnesium ion binding"/>
    <property type="evidence" value="ECO:0007669"/>
    <property type="project" value="InterPro"/>
</dbReference>
<comment type="similarity">
    <text evidence="3 12">Belongs to the TPP enzyme family.</text>
</comment>
<dbReference type="CDD" id="cd07038">
    <property type="entry name" value="TPP_PYR_PDC_IPDC_like"/>
    <property type="match status" value="1"/>
</dbReference>
<dbReference type="EC" id="4.1.1.1" evidence="4"/>
<protein>
    <recommendedName>
        <fullName evidence="5">Pyruvate decarboxylase</fullName>
        <ecNumber evidence="4">4.1.1.1</ecNumber>
    </recommendedName>
</protein>
<keyword evidence="6 11" id="KW-0479">Metal-binding</keyword>
<keyword evidence="9 12" id="KW-0786">Thiamine pyrophosphate</keyword>
<keyword evidence="7" id="KW-0210">Decarboxylase</keyword>
<dbReference type="SUPFAM" id="SSF52467">
    <property type="entry name" value="DHS-like NAD/FAD-binding domain"/>
    <property type="match status" value="1"/>
</dbReference>
<dbReference type="OrthoDB" id="308383at2759"/>
<keyword evidence="8 11" id="KW-0460">Magnesium</keyword>
<dbReference type="EMBL" id="MU004339">
    <property type="protein sequence ID" value="KAF2656184.1"/>
    <property type="molecule type" value="Genomic_DNA"/>
</dbReference>
<evidence type="ECO:0000259" key="14">
    <source>
        <dbReference type="Pfam" id="PF02775"/>
    </source>
</evidence>
<sequence length="592" mass="64667">MAKITLGRYMWERIHQVGVDTIFGVPGDFNLQFLDSIYQVDGLKWVGNQNELNGAYAADGYARVKGVPGVFVTTHGVGELSALNGVAGAMSERVKMIHIVGQTTRAMQKNNMMIHHSFGDKPDHQQYNHASRGLRFAAAELWDVEKAPAEIDRVIRECFLQSGPVYIFMPLDLSAEEVSVDLLKTPIDLAPEFDSAVQEKAVAAISDALAASKHPSVLVDALVKSFGAAVEARDLVTKLNVPWFSANGGKGVVDETHEMYVGVDNGSISHPGINAAARASDLMITLGYLPADTNSGGFQRKLEVEKTIHIHPFEVVVKGETYSNTAIKPLLAALVKALPSTPLHSIALPQLPPPRQPNDADAKHITQSWLYTQFEKFFKPGDVVVVEVGTSCFGICDVKFPANTRFLTQCYYGSIGYATAATLGAEIARREVAGEQGRTILITGDGSLAMTIQEVGTMIKAGIKPILFVNNNDGYTVERMIWGAQESYNDIVPTAYSHLLPLFKHPSPEKSFHLARNKKDFEAILASKDVAEPQSLQLVEFLTEKLDTSWRLGGALAARGKQSADYLTREGFVDVYGNWGLENESTNTLKWS</sequence>
<evidence type="ECO:0000256" key="6">
    <source>
        <dbReference type="ARBA" id="ARBA00022723"/>
    </source>
</evidence>
<dbReference type="AlphaFoldDB" id="A0A6A6TC45"/>
<evidence type="ECO:0000256" key="9">
    <source>
        <dbReference type="ARBA" id="ARBA00023052"/>
    </source>
</evidence>
<evidence type="ECO:0000256" key="7">
    <source>
        <dbReference type="ARBA" id="ARBA00022793"/>
    </source>
</evidence>
<evidence type="ECO:0000256" key="3">
    <source>
        <dbReference type="ARBA" id="ARBA00007812"/>
    </source>
</evidence>
<dbReference type="GO" id="GO:0000949">
    <property type="term" value="P:aromatic amino acid family catabolic process to alcohol via Ehrlich pathway"/>
    <property type="evidence" value="ECO:0007669"/>
    <property type="project" value="TreeGrafter"/>
</dbReference>
<keyword evidence="10" id="KW-0456">Lyase</keyword>
<dbReference type="InterPro" id="IPR029035">
    <property type="entry name" value="DHS-like_NAD/FAD-binding_dom"/>
</dbReference>
<proteinExistence type="inferred from homology"/>
<evidence type="ECO:0000256" key="11">
    <source>
        <dbReference type="PIRSR" id="PIRSR036565-2"/>
    </source>
</evidence>
<evidence type="ECO:0000256" key="8">
    <source>
        <dbReference type="ARBA" id="ARBA00022842"/>
    </source>
</evidence>
<evidence type="ECO:0000313" key="16">
    <source>
        <dbReference type="EMBL" id="KAF2656184.1"/>
    </source>
</evidence>
<dbReference type="PANTHER" id="PTHR43452:SF30">
    <property type="entry name" value="PYRUVATE DECARBOXYLASE ISOZYME 1-RELATED"/>
    <property type="match status" value="1"/>
</dbReference>
<comment type="catalytic activity">
    <reaction evidence="1">
        <text>a 2-oxocarboxylate + H(+) = an aldehyde + CO2</text>
        <dbReference type="Rhea" id="RHEA:11628"/>
        <dbReference type="ChEBI" id="CHEBI:15378"/>
        <dbReference type="ChEBI" id="CHEBI:16526"/>
        <dbReference type="ChEBI" id="CHEBI:17478"/>
        <dbReference type="ChEBI" id="CHEBI:35179"/>
        <dbReference type="EC" id="4.1.1.1"/>
    </reaction>
</comment>
<dbReference type="Pfam" id="PF00205">
    <property type="entry name" value="TPP_enzyme_M"/>
    <property type="match status" value="1"/>
</dbReference>
<dbReference type="GO" id="GO:0030976">
    <property type="term" value="F:thiamine pyrophosphate binding"/>
    <property type="evidence" value="ECO:0007669"/>
    <property type="project" value="InterPro"/>
</dbReference>
<keyword evidence="16" id="KW-0670">Pyruvate</keyword>
<dbReference type="FunFam" id="3.40.50.970:FF:000019">
    <property type="entry name" value="Pyruvate decarboxylase isozyme"/>
    <property type="match status" value="1"/>
</dbReference>
<feature type="binding site" evidence="11">
    <location>
        <position position="445"/>
    </location>
    <ligand>
        <name>Mg(2+)</name>
        <dbReference type="ChEBI" id="CHEBI:18420"/>
    </ligand>
</feature>
<dbReference type="InterPro" id="IPR047214">
    <property type="entry name" value="TPP_PDC_IPDC"/>
</dbReference>
<dbReference type="InterPro" id="IPR029061">
    <property type="entry name" value="THDP-binding"/>
</dbReference>
<gene>
    <name evidence="16" type="ORF">K491DRAFT_692207</name>
</gene>
<evidence type="ECO:0000259" key="13">
    <source>
        <dbReference type="Pfam" id="PF00205"/>
    </source>
</evidence>
<evidence type="ECO:0000256" key="4">
    <source>
        <dbReference type="ARBA" id="ARBA00013202"/>
    </source>
</evidence>
<organism evidence="16 17">
    <name type="scientific">Lophiostoma macrostomum CBS 122681</name>
    <dbReference type="NCBI Taxonomy" id="1314788"/>
    <lineage>
        <taxon>Eukaryota</taxon>
        <taxon>Fungi</taxon>
        <taxon>Dikarya</taxon>
        <taxon>Ascomycota</taxon>
        <taxon>Pezizomycotina</taxon>
        <taxon>Dothideomycetes</taxon>
        <taxon>Pleosporomycetidae</taxon>
        <taxon>Pleosporales</taxon>
        <taxon>Lophiostomataceae</taxon>
        <taxon>Lophiostoma</taxon>
    </lineage>
</organism>
<evidence type="ECO:0000259" key="15">
    <source>
        <dbReference type="Pfam" id="PF02776"/>
    </source>
</evidence>
<dbReference type="GO" id="GO:0005634">
    <property type="term" value="C:nucleus"/>
    <property type="evidence" value="ECO:0007669"/>
    <property type="project" value="TreeGrafter"/>
</dbReference>
<evidence type="ECO:0000256" key="10">
    <source>
        <dbReference type="ARBA" id="ARBA00023239"/>
    </source>
</evidence>
<comment type="cofactor">
    <cofactor evidence="2">
        <name>thiamine diphosphate</name>
        <dbReference type="ChEBI" id="CHEBI:58937"/>
    </cofactor>
</comment>
<dbReference type="InterPro" id="IPR012001">
    <property type="entry name" value="Thiamin_PyroP_enz_TPP-bd_dom"/>
</dbReference>
<feature type="binding site" evidence="11">
    <location>
        <position position="472"/>
    </location>
    <ligand>
        <name>Mg(2+)</name>
        <dbReference type="ChEBI" id="CHEBI:18420"/>
    </ligand>
</feature>
<feature type="binding site" evidence="11">
    <location>
        <position position="474"/>
    </location>
    <ligand>
        <name>Mg(2+)</name>
        <dbReference type="ChEBI" id="CHEBI:18420"/>
    </ligand>
</feature>
<dbReference type="InterPro" id="IPR047213">
    <property type="entry name" value="TPP_PYR_PDC_IPDC-like"/>
</dbReference>